<dbReference type="SMART" id="SM01221">
    <property type="entry name" value="FTCD"/>
    <property type="match status" value="1"/>
</dbReference>
<gene>
    <name evidence="10" type="ORF">A2311_04040</name>
</gene>
<comment type="pathway">
    <text evidence="2">Amino-acid degradation; L-histidine degradation into L-glutamate; L-glutamate from N-formimidoyl-L-glutamate (transferase route): step 1/1.</text>
</comment>
<dbReference type="GO" id="GO:0005542">
    <property type="term" value="F:folic acid binding"/>
    <property type="evidence" value="ECO:0007669"/>
    <property type="project" value="UniProtKB-KW"/>
</dbReference>
<evidence type="ECO:0000256" key="4">
    <source>
        <dbReference type="ARBA" id="ARBA00022490"/>
    </source>
</evidence>
<dbReference type="UniPathway" id="UPA00379">
    <property type="reaction ID" value="UER00555"/>
</dbReference>
<evidence type="ECO:0000256" key="6">
    <source>
        <dbReference type="ARBA" id="ARBA00022808"/>
    </source>
</evidence>
<keyword evidence="7" id="KW-0290">Folate-binding</keyword>
<evidence type="ECO:0000313" key="10">
    <source>
        <dbReference type="EMBL" id="OGC36701.1"/>
    </source>
</evidence>
<dbReference type="InterPro" id="IPR013802">
    <property type="entry name" value="Formiminotransferase_C"/>
</dbReference>
<dbReference type="Gene3D" id="3.30.990.10">
    <property type="entry name" value="Formiminotransferase, N-terminal subdomain"/>
    <property type="match status" value="1"/>
</dbReference>
<dbReference type="AlphaFoldDB" id="A0A1F4TVM1"/>
<evidence type="ECO:0000313" key="11">
    <source>
        <dbReference type="Proteomes" id="UP000178951"/>
    </source>
</evidence>
<proteinExistence type="predicted"/>
<feature type="domain" description="Formiminotransferase N-terminal subdomain" evidence="9">
    <location>
        <begin position="3"/>
        <end position="164"/>
    </location>
</feature>
<dbReference type="Gene3D" id="3.30.70.670">
    <property type="entry name" value="Formiminotransferase, C-terminal subdomain"/>
    <property type="match status" value="1"/>
</dbReference>
<reference evidence="10 11" key="1">
    <citation type="journal article" date="2016" name="Nat. Commun.">
        <title>Thousands of microbial genomes shed light on interconnected biogeochemical processes in an aquifer system.</title>
        <authorList>
            <person name="Anantharaman K."/>
            <person name="Brown C.T."/>
            <person name="Hug L.A."/>
            <person name="Sharon I."/>
            <person name="Castelle C.J."/>
            <person name="Probst A.J."/>
            <person name="Thomas B.C."/>
            <person name="Singh A."/>
            <person name="Wilkins M.J."/>
            <person name="Karaoz U."/>
            <person name="Brodie E.L."/>
            <person name="Williams K.H."/>
            <person name="Hubbard S.S."/>
            <person name="Banfield J.F."/>
        </authorList>
    </citation>
    <scope>NUCLEOTIDE SEQUENCE [LARGE SCALE GENOMIC DNA]</scope>
</reference>
<evidence type="ECO:0000256" key="7">
    <source>
        <dbReference type="ARBA" id="ARBA00022954"/>
    </source>
</evidence>
<dbReference type="GO" id="GO:0005737">
    <property type="term" value="C:cytoplasm"/>
    <property type="evidence" value="ECO:0007669"/>
    <property type="project" value="UniProtKB-SubCell"/>
</dbReference>
<dbReference type="InterPro" id="IPR012886">
    <property type="entry name" value="Formiminotransferase_N"/>
</dbReference>
<dbReference type="SMART" id="SM01222">
    <property type="entry name" value="FTCD_N"/>
    <property type="match status" value="1"/>
</dbReference>
<dbReference type="Pfam" id="PF02971">
    <property type="entry name" value="FTCD"/>
    <property type="match status" value="1"/>
</dbReference>
<feature type="domain" description="Formiminotransferase C-terminal subdomain" evidence="8">
    <location>
        <begin position="165"/>
        <end position="279"/>
    </location>
</feature>
<evidence type="ECO:0000259" key="9">
    <source>
        <dbReference type="SMART" id="SM01222"/>
    </source>
</evidence>
<dbReference type="SUPFAM" id="SSF55116">
    <property type="entry name" value="Formiminotransferase domain of formiminotransferase-cyclodeaminase"/>
    <property type="match status" value="2"/>
</dbReference>
<keyword evidence="5 10" id="KW-0808">Transferase</keyword>
<evidence type="ECO:0000256" key="1">
    <source>
        <dbReference type="ARBA" id="ARBA00004496"/>
    </source>
</evidence>
<dbReference type="STRING" id="1802583.A2311_04040"/>
<dbReference type="Proteomes" id="UP000178951">
    <property type="component" value="Unassembled WGS sequence"/>
</dbReference>
<evidence type="ECO:0000256" key="3">
    <source>
        <dbReference type="ARBA" id="ARBA00012252"/>
    </source>
</evidence>
<dbReference type="InterPro" id="IPR022384">
    <property type="entry name" value="FormiminoTrfase_cat_dom_sf"/>
</dbReference>
<keyword evidence="6" id="KW-0369">Histidine metabolism</keyword>
<dbReference type="EC" id="2.1.2.5" evidence="3"/>
<dbReference type="PANTHER" id="PTHR12234">
    <property type="entry name" value="FORMIMINOTRANSFERASE-CYCLODEAMINASE"/>
    <property type="match status" value="1"/>
</dbReference>
<dbReference type="Pfam" id="PF07837">
    <property type="entry name" value="FTCD_N"/>
    <property type="match status" value="1"/>
</dbReference>
<dbReference type="InterPro" id="IPR037064">
    <property type="entry name" value="Formiminotransferase_N_sf"/>
</dbReference>
<comment type="subcellular location">
    <subcellularLocation>
        <location evidence="1">Cytoplasm</location>
    </subcellularLocation>
</comment>
<dbReference type="GO" id="GO:0019557">
    <property type="term" value="P:L-histidine catabolic process to glutamate and formate"/>
    <property type="evidence" value="ECO:0007669"/>
    <property type="project" value="UniProtKB-UniPathway"/>
</dbReference>
<name>A0A1F4TVM1_UNCSA</name>
<dbReference type="InterPro" id="IPR051623">
    <property type="entry name" value="FTCD"/>
</dbReference>
<dbReference type="InterPro" id="IPR037070">
    <property type="entry name" value="Formiminotransferase_C_sf"/>
</dbReference>
<protein>
    <recommendedName>
        <fullName evidence="3">glutamate formimidoyltransferase</fullName>
        <ecNumber evidence="3">2.1.2.5</ecNumber>
    </recommendedName>
</protein>
<evidence type="ECO:0000256" key="5">
    <source>
        <dbReference type="ARBA" id="ARBA00022679"/>
    </source>
</evidence>
<dbReference type="GO" id="GO:0019556">
    <property type="term" value="P:L-histidine catabolic process to glutamate and formamide"/>
    <property type="evidence" value="ECO:0007669"/>
    <property type="project" value="UniProtKB-UniPathway"/>
</dbReference>
<sequence>MAKLIECVLNFSEGQELSVVEEIISVIKGAKVLDVHSDPDHNRSVVTFIGTIKDVRQGAYDLTERALQLLDIREHYGVHPFIGVVDVIPFIPLLETTMKEAVEAAHQLAGDLWAKFHLPCYLYGEAARIKEHCDLPYVRKGLTRPDVGEGRHVTGGATAVGARNYLIAFNVNLATNDLGIAQSIARNIRERSGGLPGVRAIGLELASRGITQVSVNLIDHRETSLKKLFYSIHKWAREYQVEIVESELVGLIPASAAFEGMKEYLKIPSLSQNIILDQYL</sequence>
<dbReference type="GO" id="GO:0030409">
    <property type="term" value="F:glutamate formimidoyltransferase activity"/>
    <property type="evidence" value="ECO:0007669"/>
    <property type="project" value="UniProtKB-EC"/>
</dbReference>
<accession>A0A1F4TVM1</accession>
<comment type="caution">
    <text evidence="10">The sequence shown here is derived from an EMBL/GenBank/DDBJ whole genome shotgun (WGS) entry which is preliminary data.</text>
</comment>
<keyword evidence="4" id="KW-0963">Cytoplasm</keyword>
<evidence type="ECO:0000256" key="2">
    <source>
        <dbReference type="ARBA" id="ARBA00005082"/>
    </source>
</evidence>
<dbReference type="PANTHER" id="PTHR12234:SF1">
    <property type="entry name" value="FORMIMINOTRANSFERASE N-TERMINAL SUBDOMAIN-CONTAINING PROTEIN"/>
    <property type="match status" value="1"/>
</dbReference>
<evidence type="ECO:0000259" key="8">
    <source>
        <dbReference type="SMART" id="SM01221"/>
    </source>
</evidence>
<dbReference type="NCBIfam" id="TIGR02024">
    <property type="entry name" value="FtcD"/>
    <property type="match status" value="1"/>
</dbReference>
<organism evidence="10 11">
    <name type="scientific">candidate division WOR-1 bacterium RIFOXYB2_FULL_48_7</name>
    <dbReference type="NCBI Taxonomy" id="1802583"/>
    <lineage>
        <taxon>Bacteria</taxon>
        <taxon>Bacillati</taxon>
        <taxon>Saganbacteria</taxon>
    </lineage>
</organism>
<dbReference type="InterPro" id="IPR004227">
    <property type="entry name" value="Formiminotransferase_cat"/>
</dbReference>
<dbReference type="EMBL" id="MEUF01000008">
    <property type="protein sequence ID" value="OGC36701.1"/>
    <property type="molecule type" value="Genomic_DNA"/>
</dbReference>